<accession>A0ABT1RQU5</accession>
<evidence type="ECO:0000256" key="1">
    <source>
        <dbReference type="SAM" id="MobiDB-lite"/>
    </source>
</evidence>
<feature type="compositionally biased region" description="Basic and acidic residues" evidence="1">
    <location>
        <begin position="86"/>
        <end position="123"/>
    </location>
</feature>
<dbReference type="Proteomes" id="UP001524502">
    <property type="component" value="Unassembled WGS sequence"/>
</dbReference>
<keyword evidence="2" id="KW-1133">Transmembrane helix</keyword>
<keyword evidence="2" id="KW-0472">Membrane</keyword>
<dbReference type="EMBL" id="JANFXK010000014">
    <property type="protein sequence ID" value="MCQ4637562.1"/>
    <property type="molecule type" value="Genomic_DNA"/>
</dbReference>
<gene>
    <name evidence="5" type="ORF">NE619_12565</name>
</gene>
<feature type="domain" description="CNA-B" evidence="4">
    <location>
        <begin position="878"/>
        <end position="953"/>
    </location>
</feature>
<keyword evidence="3" id="KW-0732">Signal</keyword>
<sequence>MKKKRGKKWISVVLAIMLIASQAAAMTAFAEDSDGQTKAVIASEQADAGSEPTEKATVETKGKAEKESEVKATEKTEPTVNTASETKNKIQAKDEIQPGTNQDKKDKKKVETEANREEPTTEATKEVSLYEISLEIPELNGTVKVRAADGAVTEVTENTYHTKAAQGEHVKLEISPKENYEIAQVQVNGSRAESTELNGNTAVYRIGDINADQNIKVFFKEKEQITNSAPIIKAAAANAAGLKGKPQKGKDKPSGGDSDFQKYEKSGEFISINEGPYKGCVGVKLTGNCAVVKQAGFAILWTQSPLTESEQQEAWDYFKQNDKSLVNGVTRYFYTSGMGASYTVSGTNGGTYYFGVEIDGATYVLAPSADKVSHFNIGNFEPSGSKPVTLELSASKTVGGQIPTATEKFSFKAEPVSAPAGVSQQPQTVENQGGSVTFSFTYDKEGEYVYRIREVKDSGGKAYVYDDKVYYAKIKVTSASGSLKANIVGFYTNSACTQTVTGIEFSNSRLAPITASFKAKKHIDGKPFQGYDGLFKFKAELVNPGGIDYATRSVEGTNTADGDITIGPVTLEQPGTYIYQLSENAMISSSHNFAYDQQKYYAEVKVVANGERLSQTITYYKTYEDGIVSEPINTEPVFNNTTPEILPVNSIFTANKTVDGKIPGEDQIFSFKASLLSSSPDRDGAPDQILAQNKGNEVSFGLLQFTKPGTFLYKIEELPNPDNSRYVYDSTSFYVKVVVWIADGAQDRLMASRQYYKDETFTSTVAKVAFDNKTRTASVSGTKTWIDGDNESETRPGSITVRLMRDNEEIDHQVVTPDPQTGNWTYSFSGLPEFDTKGKAISYTVEEDNVEGYETEYQKTEEGLDIVNTLKQVNDVSVSGVKTWEDHNNAYQTRPDQITLTLYGDGQKVDEQIVRPDEDGSWRYAFSDLPRYSEDTKKEINYTVKETMVGNEETESSGYLPSYIGGSREIGIVNTLIEEYYPIEGEKVWVDDNNVKGLRPEFILVDILANGTVVDTIRVSPDANGDWKYIYEPEVYYDKEDKPITYTLREREVPGYTASYAADSFNIINTLNKEEGPPEDVIQYYYDNGGDDGNKTVITTSSTKTTVSKDTKDVKSVQTGDDMEILPLAILAALAALMALAAFIRRRPDEK</sequence>
<feature type="transmembrane region" description="Helical" evidence="2">
    <location>
        <begin position="1125"/>
        <end position="1144"/>
    </location>
</feature>
<evidence type="ECO:0000256" key="2">
    <source>
        <dbReference type="SAM" id="Phobius"/>
    </source>
</evidence>
<dbReference type="InterPro" id="IPR038174">
    <property type="entry name" value="Strep_pil_link_sf"/>
</dbReference>
<evidence type="ECO:0000256" key="3">
    <source>
        <dbReference type="SAM" id="SignalP"/>
    </source>
</evidence>
<feature type="signal peptide" evidence="3">
    <location>
        <begin position="1"/>
        <end position="25"/>
    </location>
</feature>
<proteinExistence type="predicted"/>
<protein>
    <submittedName>
        <fullName evidence="5">Cna B-type domain-containing protein</fullName>
    </submittedName>
</protein>
<keyword evidence="6" id="KW-1185">Reference proteome</keyword>
<organism evidence="5 6">
    <name type="scientific">Anaerovorax odorimutans</name>
    <dbReference type="NCBI Taxonomy" id="109327"/>
    <lineage>
        <taxon>Bacteria</taxon>
        <taxon>Bacillati</taxon>
        <taxon>Bacillota</taxon>
        <taxon>Clostridia</taxon>
        <taxon>Peptostreptococcales</taxon>
        <taxon>Anaerovoracaceae</taxon>
        <taxon>Anaerovorax</taxon>
    </lineage>
</organism>
<evidence type="ECO:0000259" key="4">
    <source>
        <dbReference type="Pfam" id="PF05738"/>
    </source>
</evidence>
<feature type="chain" id="PRO_5046979079" evidence="3">
    <location>
        <begin position="26"/>
        <end position="1151"/>
    </location>
</feature>
<dbReference type="InterPro" id="IPR008454">
    <property type="entry name" value="Collagen-bd_Cna-like_B-typ_dom"/>
</dbReference>
<feature type="domain" description="CNA-B" evidence="4">
    <location>
        <begin position="983"/>
        <end position="1070"/>
    </location>
</feature>
<evidence type="ECO:0000313" key="5">
    <source>
        <dbReference type="EMBL" id="MCQ4637562.1"/>
    </source>
</evidence>
<feature type="domain" description="CNA-B" evidence="4">
    <location>
        <begin position="779"/>
        <end position="869"/>
    </location>
</feature>
<name>A0ABT1RQU5_9FIRM</name>
<reference evidence="5 6" key="1">
    <citation type="submission" date="2022-06" db="EMBL/GenBank/DDBJ databases">
        <title>Isolation of gut microbiota from human fecal samples.</title>
        <authorList>
            <person name="Pamer E.G."/>
            <person name="Barat B."/>
            <person name="Waligurski E."/>
            <person name="Medina S."/>
            <person name="Paddock L."/>
            <person name="Mostad J."/>
        </authorList>
    </citation>
    <scope>NUCLEOTIDE SEQUENCE [LARGE SCALE GENOMIC DNA]</scope>
    <source>
        <strain evidence="5 6">SL.3.17</strain>
    </source>
</reference>
<feature type="compositionally biased region" description="Basic and acidic residues" evidence="1">
    <location>
        <begin position="52"/>
        <end position="77"/>
    </location>
</feature>
<dbReference type="Gene3D" id="2.60.40.1140">
    <property type="entry name" value="Collagen-binding surface protein Cna, B-type domain"/>
    <property type="match status" value="3"/>
</dbReference>
<keyword evidence="2" id="KW-0812">Transmembrane</keyword>
<comment type="caution">
    <text evidence="5">The sequence shown here is derived from an EMBL/GenBank/DDBJ whole genome shotgun (WGS) entry which is preliminary data.</text>
</comment>
<dbReference type="RefSeq" id="WP_256132749.1">
    <property type="nucleotide sequence ID" value="NZ_JANFXK010000014.1"/>
</dbReference>
<dbReference type="Gene3D" id="2.60.40.3050">
    <property type="match status" value="3"/>
</dbReference>
<dbReference type="Pfam" id="PF05738">
    <property type="entry name" value="Cna_B"/>
    <property type="match status" value="3"/>
</dbReference>
<dbReference type="SUPFAM" id="SSF49478">
    <property type="entry name" value="Cna protein B-type domain"/>
    <property type="match status" value="3"/>
</dbReference>
<feature type="region of interest" description="Disordered" evidence="1">
    <location>
        <begin position="40"/>
        <end position="123"/>
    </location>
</feature>
<evidence type="ECO:0000313" key="6">
    <source>
        <dbReference type="Proteomes" id="UP001524502"/>
    </source>
</evidence>
<dbReference type="CDD" id="cd00222">
    <property type="entry name" value="CollagenBindB"/>
    <property type="match status" value="3"/>
</dbReference>